<evidence type="ECO:0000259" key="1">
    <source>
        <dbReference type="Pfam" id="PF09348"/>
    </source>
</evidence>
<comment type="caution">
    <text evidence="2">The sequence shown here is derived from an EMBL/GenBank/DDBJ whole genome shotgun (WGS) entry which is preliminary data.</text>
</comment>
<dbReference type="RefSeq" id="WP_263333006.1">
    <property type="nucleotide sequence ID" value="NZ_JAGSYH010000001.1"/>
</dbReference>
<dbReference type="InterPro" id="IPR018960">
    <property type="entry name" value="DUF1990"/>
</dbReference>
<evidence type="ECO:0000313" key="2">
    <source>
        <dbReference type="EMBL" id="MFC5864547.1"/>
    </source>
</evidence>
<reference evidence="3" key="1">
    <citation type="journal article" date="2019" name="Int. J. Syst. Evol. Microbiol.">
        <title>The Global Catalogue of Microorganisms (GCM) 10K type strain sequencing project: providing services to taxonomists for standard genome sequencing and annotation.</title>
        <authorList>
            <consortium name="The Broad Institute Genomics Platform"/>
            <consortium name="The Broad Institute Genome Sequencing Center for Infectious Disease"/>
            <person name="Wu L."/>
            <person name="Ma J."/>
        </authorList>
    </citation>
    <scope>NUCLEOTIDE SEQUENCE [LARGE SCALE GENOMIC DNA]</scope>
    <source>
        <strain evidence="3">JCM 4087</strain>
    </source>
</reference>
<protein>
    <submittedName>
        <fullName evidence="2">DUF1990 family protein</fullName>
    </submittedName>
</protein>
<keyword evidence="3" id="KW-1185">Reference proteome</keyword>
<name>A0ABW1EJR9_9BACT</name>
<dbReference type="PANTHER" id="PTHR34202:SF1">
    <property type="entry name" value="UPF0548 PROTEIN"/>
    <property type="match status" value="1"/>
</dbReference>
<dbReference type="InterPro" id="IPR014457">
    <property type="entry name" value="UCP010260"/>
</dbReference>
<feature type="domain" description="DUF1990" evidence="1">
    <location>
        <begin position="40"/>
        <end position="185"/>
    </location>
</feature>
<gene>
    <name evidence="2" type="ORF">ACFPT7_19725</name>
</gene>
<dbReference type="PANTHER" id="PTHR34202">
    <property type="entry name" value="UPF0548 PROTEIN"/>
    <property type="match status" value="1"/>
</dbReference>
<sequence length="199" mass="23042">MFSLRRPTEAEVQEQLRRARGLPASYGLDLRTEGGREQVICPRGFALDYHRSQIGQGQAAFTAAKEAFRRWLQFDLGWVRIANPQAPIEQGEVVAVEAHSLWLWSINISRILYVIDEEDRFGFGYGTTAMHVERGEERFLIEYYPISGAVFYDLLAVSQPAHWLVRLGYFFTRSQQHRFARDSLQRMRRSIQDSSSNPQ</sequence>
<dbReference type="PIRSF" id="PIRSF010260">
    <property type="entry name" value="UCP010260"/>
    <property type="match status" value="1"/>
</dbReference>
<dbReference type="Proteomes" id="UP001596091">
    <property type="component" value="Unassembled WGS sequence"/>
</dbReference>
<dbReference type="EMBL" id="JBHSPH010000010">
    <property type="protein sequence ID" value="MFC5864547.1"/>
    <property type="molecule type" value="Genomic_DNA"/>
</dbReference>
<dbReference type="Pfam" id="PF09348">
    <property type="entry name" value="DUF1990"/>
    <property type="match status" value="1"/>
</dbReference>
<accession>A0ABW1EJR9</accession>
<organism evidence="2 3">
    <name type="scientific">Acidicapsa dinghuensis</name>
    <dbReference type="NCBI Taxonomy" id="2218256"/>
    <lineage>
        <taxon>Bacteria</taxon>
        <taxon>Pseudomonadati</taxon>
        <taxon>Acidobacteriota</taxon>
        <taxon>Terriglobia</taxon>
        <taxon>Terriglobales</taxon>
        <taxon>Acidobacteriaceae</taxon>
        <taxon>Acidicapsa</taxon>
    </lineage>
</organism>
<evidence type="ECO:0000313" key="3">
    <source>
        <dbReference type="Proteomes" id="UP001596091"/>
    </source>
</evidence>
<proteinExistence type="predicted"/>